<feature type="binding site" evidence="8">
    <location>
        <position position="106"/>
    </location>
    <ligand>
        <name>[4Fe-4S] cluster</name>
        <dbReference type="ChEBI" id="CHEBI:49883"/>
        <note>4Fe-4S-S-AdoMet</note>
    </ligand>
</feature>
<dbReference type="NCBIfam" id="TIGR00238">
    <property type="entry name" value="KamA family radical SAM protein"/>
    <property type="match status" value="1"/>
</dbReference>
<keyword evidence="4 8" id="KW-0479">Metal-binding</keyword>
<dbReference type="InterPro" id="IPR058240">
    <property type="entry name" value="rSAM_sf"/>
</dbReference>
<dbReference type="STRING" id="1122155.SAMN02745158_01112"/>
<reference evidence="10 11" key="1">
    <citation type="submission" date="2016-11" db="EMBL/GenBank/DDBJ databases">
        <authorList>
            <person name="Jaros S."/>
            <person name="Januszkiewicz K."/>
            <person name="Wedrychowicz H."/>
        </authorList>
    </citation>
    <scope>NUCLEOTIDE SEQUENCE [LARGE SCALE GENOMIC DNA]</scope>
    <source>
        <strain evidence="10 11">DSM 17459</strain>
    </source>
</reference>
<evidence type="ECO:0000256" key="5">
    <source>
        <dbReference type="ARBA" id="ARBA00022898"/>
    </source>
</evidence>
<dbReference type="PANTHER" id="PTHR30538">
    <property type="entry name" value="LYSINE 2,3-AMINOMUTASE-RELATED"/>
    <property type="match status" value="1"/>
</dbReference>
<keyword evidence="6" id="KW-0408">Iron</keyword>
<dbReference type="PIRSF" id="PIRSF004911">
    <property type="entry name" value="DUF160"/>
    <property type="match status" value="1"/>
</dbReference>
<evidence type="ECO:0000256" key="3">
    <source>
        <dbReference type="ARBA" id="ARBA00022691"/>
    </source>
</evidence>
<accession>A0A1M4V469</accession>
<evidence type="ECO:0000313" key="10">
    <source>
        <dbReference type="EMBL" id="SHE63692.1"/>
    </source>
</evidence>
<keyword evidence="11" id="KW-1185">Reference proteome</keyword>
<keyword evidence="2 8" id="KW-0004">4Fe-4S</keyword>
<dbReference type="GO" id="GO:0051539">
    <property type="term" value="F:4 iron, 4 sulfur cluster binding"/>
    <property type="evidence" value="ECO:0007669"/>
    <property type="project" value="UniProtKB-KW"/>
</dbReference>
<dbReference type="GO" id="GO:0003824">
    <property type="term" value="F:catalytic activity"/>
    <property type="evidence" value="ECO:0007669"/>
    <property type="project" value="InterPro"/>
</dbReference>
<keyword evidence="7 8" id="KW-0411">Iron-sulfur</keyword>
<keyword evidence="3" id="KW-0949">S-adenosyl-L-methionine</keyword>
<evidence type="ECO:0000259" key="9">
    <source>
        <dbReference type="PROSITE" id="PS51918"/>
    </source>
</evidence>
<dbReference type="SFLD" id="SFLDG01070">
    <property type="entry name" value="PLP-dependent"/>
    <property type="match status" value="1"/>
</dbReference>
<evidence type="ECO:0000313" key="11">
    <source>
        <dbReference type="Proteomes" id="UP000184245"/>
    </source>
</evidence>
<dbReference type="SUPFAM" id="SSF102114">
    <property type="entry name" value="Radical SAM enzymes"/>
    <property type="match status" value="1"/>
</dbReference>
<dbReference type="EMBL" id="FQVI01000003">
    <property type="protein sequence ID" value="SHE63692.1"/>
    <property type="molecule type" value="Genomic_DNA"/>
</dbReference>
<evidence type="ECO:0000256" key="8">
    <source>
        <dbReference type="PIRSR" id="PIRSR004911-1"/>
    </source>
</evidence>
<dbReference type="InterPro" id="IPR007197">
    <property type="entry name" value="rSAM"/>
</dbReference>
<dbReference type="AlphaFoldDB" id="A0A1M4V469"/>
<dbReference type="Proteomes" id="UP000184245">
    <property type="component" value="Unassembled WGS sequence"/>
</dbReference>
<dbReference type="PANTHER" id="PTHR30538:SF0">
    <property type="entry name" value="L-LYSINE 2,3-AMINOMUTASE AQ_1632-RELATED"/>
    <property type="match status" value="1"/>
</dbReference>
<dbReference type="OrthoDB" id="9768064at2"/>
<name>A0A1M4V469_9CLOT</name>
<keyword evidence="5" id="KW-0663">Pyridoxal phosphate</keyword>
<dbReference type="Pfam" id="PF04055">
    <property type="entry name" value="Radical_SAM"/>
    <property type="match status" value="1"/>
</dbReference>
<dbReference type="InterPro" id="IPR013785">
    <property type="entry name" value="Aldolase_TIM"/>
</dbReference>
<feature type="binding site" evidence="8">
    <location>
        <position position="110"/>
    </location>
    <ligand>
        <name>[4Fe-4S] cluster</name>
        <dbReference type="ChEBI" id="CHEBI:49883"/>
        <note>4Fe-4S-S-AdoMet</note>
    </ligand>
</feature>
<evidence type="ECO:0000256" key="7">
    <source>
        <dbReference type="ARBA" id="ARBA00023014"/>
    </source>
</evidence>
<dbReference type="InterPro" id="IPR003739">
    <property type="entry name" value="Lys_aminomutase/Glu_NH3_mut"/>
</dbReference>
<dbReference type="PROSITE" id="PS51918">
    <property type="entry name" value="RADICAL_SAM"/>
    <property type="match status" value="1"/>
</dbReference>
<protein>
    <submittedName>
        <fullName evidence="10">KamA family protein</fullName>
    </submittedName>
</protein>
<sequence>MNWAENLQNNLTTAEQLKGVLQLNDKETEKLKQILEQFPMSITQYYLSLIHWEDENDPIRKMCIPSILETDLDGSFDTSGEADNTVVEGMQHKYKQSAMILSTNRCAMYCRHCFRKRLVGLSDKEIAKYFDKIMEYIEGHTEISNVLISGGDAFLNSNEVIEKYLERLSRMEHIDFIRFGTRTPVVLPMRITEDKELLDILQRYSSKKQIYVITHFNHPYEITRESKAAVQALLHVGIPVRNQAVLLKGINDSPKVLGMLLKRLTAAGVLPYYVFQCRPVSGVKNQFQVPLKQGFQIVEEAKGMQNGMGKNFRYVLSHEAGKIEILGMAAEDEMLFKYHQAKKPEDAGRLFTRHLEDTQCWL</sequence>
<organism evidence="10 11">
    <name type="scientific">Lactonifactor longoviformis DSM 17459</name>
    <dbReference type="NCBI Taxonomy" id="1122155"/>
    <lineage>
        <taxon>Bacteria</taxon>
        <taxon>Bacillati</taxon>
        <taxon>Bacillota</taxon>
        <taxon>Clostridia</taxon>
        <taxon>Eubacteriales</taxon>
        <taxon>Clostridiaceae</taxon>
        <taxon>Lactonifactor</taxon>
    </lineage>
</organism>
<feature type="domain" description="Radical SAM core" evidence="9">
    <location>
        <begin position="92"/>
        <end position="311"/>
    </location>
</feature>
<dbReference type="CDD" id="cd01335">
    <property type="entry name" value="Radical_SAM"/>
    <property type="match status" value="1"/>
</dbReference>
<evidence type="ECO:0000256" key="2">
    <source>
        <dbReference type="ARBA" id="ARBA00022485"/>
    </source>
</evidence>
<evidence type="ECO:0000256" key="6">
    <source>
        <dbReference type="ARBA" id="ARBA00023004"/>
    </source>
</evidence>
<feature type="binding site" evidence="8">
    <location>
        <position position="113"/>
    </location>
    <ligand>
        <name>[4Fe-4S] cluster</name>
        <dbReference type="ChEBI" id="CHEBI:49883"/>
        <note>4Fe-4S-S-AdoMet</note>
    </ligand>
</feature>
<proteinExistence type="predicted"/>
<dbReference type="GO" id="GO:0046872">
    <property type="term" value="F:metal ion binding"/>
    <property type="evidence" value="ECO:0007669"/>
    <property type="project" value="UniProtKB-KW"/>
</dbReference>
<evidence type="ECO:0000256" key="1">
    <source>
        <dbReference type="ARBA" id="ARBA00001933"/>
    </source>
</evidence>
<evidence type="ECO:0000256" key="4">
    <source>
        <dbReference type="ARBA" id="ARBA00022723"/>
    </source>
</evidence>
<gene>
    <name evidence="10" type="ORF">SAMN02745158_01112</name>
</gene>
<comment type="cofactor">
    <cofactor evidence="1">
        <name>pyridoxal 5'-phosphate</name>
        <dbReference type="ChEBI" id="CHEBI:597326"/>
    </cofactor>
</comment>
<dbReference type="SFLD" id="SFLDS00029">
    <property type="entry name" value="Radical_SAM"/>
    <property type="match status" value="1"/>
</dbReference>
<dbReference type="Gene3D" id="3.20.20.70">
    <property type="entry name" value="Aldolase class I"/>
    <property type="match status" value="1"/>
</dbReference>